<evidence type="ECO:0000313" key="2">
    <source>
        <dbReference type="Proteomes" id="UP000054477"/>
    </source>
</evidence>
<protein>
    <submittedName>
        <fullName evidence="1">Uncharacterized protein</fullName>
    </submittedName>
</protein>
<organism evidence="1 2">
    <name type="scientific">Laccaria amethystina LaAM-08-1</name>
    <dbReference type="NCBI Taxonomy" id="1095629"/>
    <lineage>
        <taxon>Eukaryota</taxon>
        <taxon>Fungi</taxon>
        <taxon>Dikarya</taxon>
        <taxon>Basidiomycota</taxon>
        <taxon>Agaricomycotina</taxon>
        <taxon>Agaricomycetes</taxon>
        <taxon>Agaricomycetidae</taxon>
        <taxon>Agaricales</taxon>
        <taxon>Agaricineae</taxon>
        <taxon>Hydnangiaceae</taxon>
        <taxon>Laccaria</taxon>
    </lineage>
</organism>
<gene>
    <name evidence="1" type="ORF">K443DRAFT_576632</name>
</gene>
<evidence type="ECO:0000313" key="1">
    <source>
        <dbReference type="EMBL" id="KIK01154.1"/>
    </source>
</evidence>
<accession>A0A0C9XHY4</accession>
<name>A0A0C9XHY4_9AGAR</name>
<reference evidence="2" key="2">
    <citation type="submission" date="2015-01" db="EMBL/GenBank/DDBJ databases">
        <title>Evolutionary Origins and Diversification of the Mycorrhizal Mutualists.</title>
        <authorList>
            <consortium name="DOE Joint Genome Institute"/>
            <consortium name="Mycorrhizal Genomics Consortium"/>
            <person name="Kohler A."/>
            <person name="Kuo A."/>
            <person name="Nagy L.G."/>
            <person name="Floudas D."/>
            <person name="Copeland A."/>
            <person name="Barry K.W."/>
            <person name="Cichocki N."/>
            <person name="Veneault-Fourrey C."/>
            <person name="LaButti K."/>
            <person name="Lindquist E.A."/>
            <person name="Lipzen A."/>
            <person name="Lundell T."/>
            <person name="Morin E."/>
            <person name="Murat C."/>
            <person name="Riley R."/>
            <person name="Ohm R."/>
            <person name="Sun H."/>
            <person name="Tunlid A."/>
            <person name="Henrissat B."/>
            <person name="Grigoriev I.V."/>
            <person name="Hibbett D.S."/>
            <person name="Martin F."/>
        </authorList>
    </citation>
    <scope>NUCLEOTIDE SEQUENCE [LARGE SCALE GENOMIC DNA]</scope>
    <source>
        <strain evidence="2">LaAM-08-1</strain>
    </source>
</reference>
<dbReference type="HOGENOM" id="CLU_2073552_0_0_1"/>
<dbReference type="AlphaFoldDB" id="A0A0C9XHY4"/>
<reference evidence="1 2" key="1">
    <citation type="submission" date="2014-04" db="EMBL/GenBank/DDBJ databases">
        <authorList>
            <consortium name="DOE Joint Genome Institute"/>
            <person name="Kuo A."/>
            <person name="Kohler A."/>
            <person name="Nagy L.G."/>
            <person name="Floudas D."/>
            <person name="Copeland A."/>
            <person name="Barry K.W."/>
            <person name="Cichocki N."/>
            <person name="Veneault-Fourrey C."/>
            <person name="LaButti K."/>
            <person name="Lindquist E.A."/>
            <person name="Lipzen A."/>
            <person name="Lundell T."/>
            <person name="Morin E."/>
            <person name="Murat C."/>
            <person name="Sun H."/>
            <person name="Tunlid A."/>
            <person name="Henrissat B."/>
            <person name="Grigoriev I.V."/>
            <person name="Hibbett D.S."/>
            <person name="Martin F."/>
            <person name="Nordberg H.P."/>
            <person name="Cantor M.N."/>
            <person name="Hua S.X."/>
        </authorList>
    </citation>
    <scope>NUCLEOTIDE SEQUENCE [LARGE SCALE GENOMIC DNA]</scope>
    <source>
        <strain evidence="1 2">LaAM-08-1</strain>
    </source>
</reference>
<proteinExistence type="predicted"/>
<dbReference type="Proteomes" id="UP000054477">
    <property type="component" value="Unassembled WGS sequence"/>
</dbReference>
<sequence length="118" mass="13451">MYQPARGHYYKRSFLLFYLLTSRPSIHPLQVPPPPPHHVLPFPSLPRLFTLHVVTQPHPHPDSTHIIRRTLTECCTPNLFPPFLVCLLPSTFPPSLSLSVQVAKPGLLCLYNQQVPNE</sequence>
<keyword evidence="2" id="KW-1185">Reference proteome</keyword>
<dbReference type="EMBL" id="KN838611">
    <property type="protein sequence ID" value="KIK01154.1"/>
    <property type="molecule type" value="Genomic_DNA"/>
</dbReference>